<accession>A0A9N7JL83</accession>
<dbReference type="AlphaFoldDB" id="A0A9N7JL83"/>
<dbReference type="InterPro" id="IPR036890">
    <property type="entry name" value="HATPase_C_sf"/>
</dbReference>
<evidence type="ECO:0000313" key="17">
    <source>
        <dbReference type="EMBL" id="AYE34264.1"/>
    </source>
</evidence>
<keyword evidence="6" id="KW-0808">Transferase</keyword>
<feature type="transmembrane region" description="Helical" evidence="14">
    <location>
        <begin position="12"/>
        <end position="37"/>
    </location>
</feature>
<evidence type="ECO:0000256" key="8">
    <source>
        <dbReference type="ARBA" id="ARBA00022741"/>
    </source>
</evidence>
<keyword evidence="4" id="KW-1003">Cell membrane</keyword>
<evidence type="ECO:0000256" key="12">
    <source>
        <dbReference type="ARBA" id="ARBA00023012"/>
    </source>
</evidence>
<dbReference type="FunFam" id="1.10.287.130:FF:000001">
    <property type="entry name" value="Two-component sensor histidine kinase"/>
    <property type="match status" value="1"/>
</dbReference>
<keyword evidence="8" id="KW-0547">Nucleotide-binding</keyword>
<keyword evidence="5" id="KW-0597">Phosphoprotein</keyword>
<comment type="subcellular location">
    <subcellularLocation>
        <location evidence="2">Cell membrane</location>
        <topology evidence="2">Multi-pass membrane protein</topology>
    </subcellularLocation>
</comment>
<dbReference type="Proteomes" id="UP001055437">
    <property type="component" value="Chromosome"/>
</dbReference>
<evidence type="ECO:0000256" key="7">
    <source>
        <dbReference type="ARBA" id="ARBA00022692"/>
    </source>
</evidence>
<dbReference type="SUPFAM" id="SSF55874">
    <property type="entry name" value="ATPase domain of HSP90 chaperone/DNA topoisomerase II/histidine kinase"/>
    <property type="match status" value="1"/>
</dbReference>
<keyword evidence="20" id="KW-1185">Reference proteome</keyword>
<evidence type="ECO:0000313" key="19">
    <source>
        <dbReference type="Proteomes" id="UP000280586"/>
    </source>
</evidence>
<reference evidence="17 19" key="1">
    <citation type="submission" date="2017-09" db="EMBL/GenBank/DDBJ databases">
        <authorList>
            <person name="Thomas P."/>
            <person name="Seyboldt C."/>
        </authorList>
    </citation>
    <scope>NUCLEOTIDE SEQUENCE [LARGE SCALE GENOMIC DNA]</scope>
    <source>
        <strain evidence="17 19">DSM 7534</strain>
    </source>
</reference>
<dbReference type="PROSITE" id="PS50885">
    <property type="entry name" value="HAMP"/>
    <property type="match status" value="1"/>
</dbReference>
<dbReference type="KEGG" id="csep:CP523_07275"/>
<dbReference type="GO" id="GO:0000155">
    <property type="term" value="F:phosphorelay sensor kinase activity"/>
    <property type="evidence" value="ECO:0007669"/>
    <property type="project" value="InterPro"/>
</dbReference>
<name>A0A9N7JL83_CLOSE</name>
<dbReference type="EC" id="2.7.13.3" evidence="3"/>
<gene>
    <name evidence="17" type="ORF">CP523_07275</name>
    <name evidence="18" type="ORF">NH397_15615</name>
</gene>
<dbReference type="CDD" id="cd06225">
    <property type="entry name" value="HAMP"/>
    <property type="match status" value="1"/>
</dbReference>
<evidence type="ECO:0000256" key="5">
    <source>
        <dbReference type="ARBA" id="ARBA00022553"/>
    </source>
</evidence>
<dbReference type="SUPFAM" id="SSF158472">
    <property type="entry name" value="HAMP domain-like"/>
    <property type="match status" value="1"/>
</dbReference>
<dbReference type="PANTHER" id="PTHR45528">
    <property type="entry name" value="SENSOR HISTIDINE KINASE CPXA"/>
    <property type="match status" value="1"/>
</dbReference>
<dbReference type="GO" id="GO:0005524">
    <property type="term" value="F:ATP binding"/>
    <property type="evidence" value="ECO:0007669"/>
    <property type="project" value="UniProtKB-KW"/>
</dbReference>
<dbReference type="PROSITE" id="PS50109">
    <property type="entry name" value="HIS_KIN"/>
    <property type="match status" value="1"/>
</dbReference>
<evidence type="ECO:0000256" key="1">
    <source>
        <dbReference type="ARBA" id="ARBA00000085"/>
    </source>
</evidence>
<dbReference type="Gene3D" id="1.10.287.130">
    <property type="match status" value="1"/>
</dbReference>
<evidence type="ECO:0000313" key="20">
    <source>
        <dbReference type="Proteomes" id="UP001055437"/>
    </source>
</evidence>
<dbReference type="SMART" id="SM00388">
    <property type="entry name" value="HisKA"/>
    <property type="match status" value="1"/>
</dbReference>
<dbReference type="RefSeq" id="WP_066673749.1">
    <property type="nucleotide sequence ID" value="NZ_CABMIZ010000002.1"/>
</dbReference>
<dbReference type="PRINTS" id="PR00344">
    <property type="entry name" value="BCTRLSENSOR"/>
</dbReference>
<organism evidence="17 19">
    <name type="scientific">Clostridium septicum</name>
    <dbReference type="NCBI Taxonomy" id="1504"/>
    <lineage>
        <taxon>Bacteria</taxon>
        <taxon>Bacillati</taxon>
        <taxon>Bacillota</taxon>
        <taxon>Clostridia</taxon>
        <taxon>Eubacteriales</taxon>
        <taxon>Clostridiaceae</taxon>
        <taxon>Clostridium</taxon>
    </lineage>
</organism>
<dbReference type="Proteomes" id="UP000280586">
    <property type="component" value="Chromosome"/>
</dbReference>
<dbReference type="GO" id="GO:0005886">
    <property type="term" value="C:plasma membrane"/>
    <property type="evidence" value="ECO:0007669"/>
    <property type="project" value="UniProtKB-SubCell"/>
</dbReference>
<feature type="domain" description="HAMP" evidence="16">
    <location>
        <begin position="194"/>
        <end position="246"/>
    </location>
</feature>
<evidence type="ECO:0000259" key="15">
    <source>
        <dbReference type="PROSITE" id="PS50109"/>
    </source>
</evidence>
<dbReference type="Gene3D" id="6.10.340.10">
    <property type="match status" value="1"/>
</dbReference>
<dbReference type="Pfam" id="PF00512">
    <property type="entry name" value="HisKA"/>
    <property type="match status" value="1"/>
</dbReference>
<reference evidence="18" key="2">
    <citation type="submission" date="2022-06" db="EMBL/GenBank/DDBJ databases">
        <authorList>
            <person name="Holder M.E."/>
            <person name="Ajami N.J."/>
            <person name="Petrosino J.F."/>
        </authorList>
    </citation>
    <scope>NUCLEOTIDE SEQUENCE</scope>
    <source>
        <strain evidence="18">RMA 8861</strain>
    </source>
</reference>
<dbReference type="InterPro" id="IPR050398">
    <property type="entry name" value="HssS/ArlS-like"/>
</dbReference>
<dbReference type="InterPro" id="IPR004358">
    <property type="entry name" value="Sig_transdc_His_kin-like_C"/>
</dbReference>
<evidence type="ECO:0000256" key="9">
    <source>
        <dbReference type="ARBA" id="ARBA00022777"/>
    </source>
</evidence>
<keyword evidence="7 14" id="KW-0812">Transmembrane</keyword>
<proteinExistence type="predicted"/>
<keyword evidence="12" id="KW-0902">Two-component regulatory system</keyword>
<evidence type="ECO:0000256" key="11">
    <source>
        <dbReference type="ARBA" id="ARBA00022989"/>
    </source>
</evidence>
<keyword evidence="11 14" id="KW-1133">Transmembrane helix</keyword>
<dbReference type="CDD" id="cd00082">
    <property type="entry name" value="HisKA"/>
    <property type="match status" value="1"/>
</dbReference>
<evidence type="ECO:0000259" key="16">
    <source>
        <dbReference type="PROSITE" id="PS50885"/>
    </source>
</evidence>
<dbReference type="Pfam" id="PF02518">
    <property type="entry name" value="HATPase_c"/>
    <property type="match status" value="1"/>
</dbReference>
<protein>
    <recommendedName>
        <fullName evidence="3">histidine kinase</fullName>
        <ecNumber evidence="3">2.7.13.3</ecNumber>
    </recommendedName>
</protein>
<feature type="domain" description="Histidine kinase" evidence="15">
    <location>
        <begin position="254"/>
        <end position="467"/>
    </location>
</feature>
<dbReference type="SMART" id="SM00387">
    <property type="entry name" value="HATPase_c"/>
    <property type="match status" value="1"/>
</dbReference>
<dbReference type="InterPro" id="IPR003594">
    <property type="entry name" value="HATPase_dom"/>
</dbReference>
<evidence type="ECO:0000256" key="14">
    <source>
        <dbReference type="SAM" id="Phobius"/>
    </source>
</evidence>
<dbReference type="PANTHER" id="PTHR45528:SF1">
    <property type="entry name" value="SENSOR HISTIDINE KINASE CPXA"/>
    <property type="match status" value="1"/>
</dbReference>
<keyword evidence="9 17" id="KW-0418">Kinase</keyword>
<sequence length="467" mass="53491">MKNLGIKWKIFSYLLCFCAILLSVLWIFQTVLLSSFYRSIKVKETKKTVKEIVSLIENNEDLMPVASELASRNESYIEVMTSEGITLVSVGDMKNRIQMDKKHILLSKLKNGEYVEYYNKKLEPHNMYPQNDFKDRGPIESIMYIKEASNGQIVLINSMISPVNATVNTLRYQLYIITGLMILFSIVFAIIIAHRVSKPIEKLNKSAKYLAKGKYDINFTHEGYREIGELSDTLNVASIELNKVESLRRELLANISHDLRTPLSLIYSYAEVMHDFPEDITSEQTQTIMDEIERLSSLVNDVLDISQLESGNQSLTMNRFNLTKNLEATLERIEELVRSKGYELEFSAEKEVWVEGDEIKLTQVFYNLLINAINYTGEDKKVSVRQLVDSDSVRIEVIDTGDGIANEDIPYIWERYYKVDKNHKRAITGTGLGLSIVKKVMEMHGGNYGVESEQGKGSTFWFTLKKA</sequence>
<evidence type="ECO:0000313" key="18">
    <source>
        <dbReference type="EMBL" id="USS00853.1"/>
    </source>
</evidence>
<dbReference type="GeneID" id="303560474"/>
<dbReference type="SUPFAM" id="SSF47384">
    <property type="entry name" value="Homodimeric domain of signal transducing histidine kinase"/>
    <property type="match status" value="1"/>
</dbReference>
<evidence type="ECO:0000256" key="6">
    <source>
        <dbReference type="ARBA" id="ARBA00022679"/>
    </source>
</evidence>
<evidence type="ECO:0000256" key="3">
    <source>
        <dbReference type="ARBA" id="ARBA00012438"/>
    </source>
</evidence>
<dbReference type="InterPro" id="IPR005467">
    <property type="entry name" value="His_kinase_dom"/>
</dbReference>
<dbReference type="EMBL" id="CP023671">
    <property type="protein sequence ID" value="AYE34264.1"/>
    <property type="molecule type" value="Genomic_DNA"/>
</dbReference>
<feature type="transmembrane region" description="Helical" evidence="14">
    <location>
        <begin position="172"/>
        <end position="193"/>
    </location>
</feature>
<evidence type="ECO:0000256" key="10">
    <source>
        <dbReference type="ARBA" id="ARBA00022840"/>
    </source>
</evidence>
<dbReference type="InterPro" id="IPR003660">
    <property type="entry name" value="HAMP_dom"/>
</dbReference>
<dbReference type="OrthoDB" id="9762826at2"/>
<dbReference type="InterPro" id="IPR036097">
    <property type="entry name" value="HisK_dim/P_sf"/>
</dbReference>
<dbReference type="CDD" id="cd00075">
    <property type="entry name" value="HATPase"/>
    <property type="match status" value="1"/>
</dbReference>
<evidence type="ECO:0000256" key="2">
    <source>
        <dbReference type="ARBA" id="ARBA00004651"/>
    </source>
</evidence>
<evidence type="ECO:0000256" key="4">
    <source>
        <dbReference type="ARBA" id="ARBA00022475"/>
    </source>
</evidence>
<dbReference type="Gene3D" id="3.30.565.10">
    <property type="entry name" value="Histidine kinase-like ATPase, C-terminal domain"/>
    <property type="match status" value="1"/>
</dbReference>
<comment type="catalytic activity">
    <reaction evidence="1">
        <text>ATP + protein L-histidine = ADP + protein N-phospho-L-histidine.</text>
        <dbReference type="EC" id="2.7.13.3"/>
    </reaction>
</comment>
<dbReference type="FunFam" id="3.30.565.10:FF:000006">
    <property type="entry name" value="Sensor histidine kinase WalK"/>
    <property type="match status" value="1"/>
</dbReference>
<dbReference type="InterPro" id="IPR003661">
    <property type="entry name" value="HisK_dim/P_dom"/>
</dbReference>
<dbReference type="EMBL" id="CP099799">
    <property type="protein sequence ID" value="USS00853.1"/>
    <property type="molecule type" value="Genomic_DNA"/>
</dbReference>
<keyword evidence="10" id="KW-0067">ATP-binding</keyword>
<evidence type="ECO:0000256" key="13">
    <source>
        <dbReference type="ARBA" id="ARBA00023136"/>
    </source>
</evidence>
<keyword evidence="13 14" id="KW-0472">Membrane</keyword>